<dbReference type="InterPro" id="IPR000772">
    <property type="entry name" value="Ricin_B_lectin"/>
</dbReference>
<protein>
    <recommendedName>
        <fullName evidence="2">Ricin B lectin domain-containing protein</fullName>
    </recommendedName>
</protein>
<evidence type="ECO:0000313" key="4">
    <source>
        <dbReference type="Proteomes" id="UP000572680"/>
    </source>
</evidence>
<evidence type="ECO:0000259" key="2">
    <source>
        <dbReference type="Pfam" id="PF14200"/>
    </source>
</evidence>
<dbReference type="PROSITE" id="PS51318">
    <property type="entry name" value="TAT"/>
    <property type="match status" value="1"/>
</dbReference>
<dbReference type="Gene3D" id="2.80.10.50">
    <property type="match status" value="1"/>
</dbReference>
<name>A0A7W3LJL5_ACTNM</name>
<sequence length="185" mass="20089">MRRPSKTGRRAALLTAATACLSLAAGPGATAAEARAAKPGPFYWIISVSSGKALMPYEHSKAAQAPIVQSLQGDYGAQHWKIEGAGNLRVLRNRHSKHCVMASLPAGGLLRQFHCRDYWDQEPNSATRQTWIPSGYDDMWAGKPITWRSYYGGLGCITVYGAAAFNKPCDGSVKQQFRLVHVPGT</sequence>
<dbReference type="EMBL" id="JACJIA010000001">
    <property type="protein sequence ID" value="MBA8949295.1"/>
    <property type="molecule type" value="Genomic_DNA"/>
</dbReference>
<dbReference type="CDD" id="cd00161">
    <property type="entry name" value="beta-trefoil_Ricin-like"/>
    <property type="match status" value="1"/>
</dbReference>
<dbReference type="RefSeq" id="WP_182841754.1">
    <property type="nucleotide sequence ID" value="NZ_BAAALP010000003.1"/>
</dbReference>
<gene>
    <name evidence="3" type="ORF">HNR61_000893</name>
</gene>
<dbReference type="AlphaFoldDB" id="A0A7W3LJL5"/>
<reference evidence="3 4" key="1">
    <citation type="submission" date="2020-08" db="EMBL/GenBank/DDBJ databases">
        <title>Genomic Encyclopedia of Type Strains, Phase IV (KMG-IV): sequencing the most valuable type-strain genomes for metagenomic binning, comparative biology and taxonomic classification.</title>
        <authorList>
            <person name="Goeker M."/>
        </authorList>
    </citation>
    <scope>NUCLEOTIDE SEQUENCE [LARGE SCALE GENOMIC DNA]</scope>
    <source>
        <strain evidence="3 4">DSM 44197</strain>
    </source>
</reference>
<proteinExistence type="predicted"/>
<feature type="signal peptide" evidence="1">
    <location>
        <begin position="1"/>
        <end position="31"/>
    </location>
</feature>
<comment type="caution">
    <text evidence="3">The sequence shown here is derived from an EMBL/GenBank/DDBJ whole genome shotgun (WGS) entry which is preliminary data.</text>
</comment>
<keyword evidence="4" id="KW-1185">Reference proteome</keyword>
<evidence type="ECO:0000313" key="3">
    <source>
        <dbReference type="EMBL" id="MBA8949295.1"/>
    </source>
</evidence>
<organism evidence="3 4">
    <name type="scientific">Actinomadura namibiensis</name>
    <dbReference type="NCBI Taxonomy" id="182080"/>
    <lineage>
        <taxon>Bacteria</taxon>
        <taxon>Bacillati</taxon>
        <taxon>Actinomycetota</taxon>
        <taxon>Actinomycetes</taxon>
        <taxon>Streptosporangiales</taxon>
        <taxon>Thermomonosporaceae</taxon>
        <taxon>Actinomadura</taxon>
    </lineage>
</organism>
<dbReference type="Proteomes" id="UP000572680">
    <property type="component" value="Unassembled WGS sequence"/>
</dbReference>
<dbReference type="SUPFAM" id="SSF50370">
    <property type="entry name" value="Ricin B-like lectins"/>
    <property type="match status" value="1"/>
</dbReference>
<dbReference type="InterPro" id="IPR035992">
    <property type="entry name" value="Ricin_B-like_lectins"/>
</dbReference>
<accession>A0A7W3LJL5</accession>
<dbReference type="Pfam" id="PF14200">
    <property type="entry name" value="RicinB_lectin_2"/>
    <property type="match status" value="1"/>
</dbReference>
<feature type="domain" description="Ricin B lectin" evidence="2">
    <location>
        <begin position="40"/>
        <end position="100"/>
    </location>
</feature>
<dbReference type="InterPro" id="IPR006311">
    <property type="entry name" value="TAT_signal"/>
</dbReference>
<keyword evidence="1" id="KW-0732">Signal</keyword>
<feature type="chain" id="PRO_5030953386" description="Ricin B lectin domain-containing protein" evidence="1">
    <location>
        <begin position="32"/>
        <end position="185"/>
    </location>
</feature>
<evidence type="ECO:0000256" key="1">
    <source>
        <dbReference type="SAM" id="SignalP"/>
    </source>
</evidence>